<evidence type="ECO:0000313" key="2">
    <source>
        <dbReference type="Proteomes" id="UP000235145"/>
    </source>
</evidence>
<sequence length="122" mass="13593">MAGETHTRTHMSTVGVFALKVRFVFRILQGLKETQLGLCQVLENLMFEDHQGESDETRKGGSVALGECKRQVSRGIGCTNGSFFPGVSTASFTLMCNSLMMNRLNSTFIFCNFSNSEWTNYC</sequence>
<dbReference type="AlphaFoldDB" id="A0A9R1XAW1"/>
<dbReference type="Proteomes" id="UP000235145">
    <property type="component" value="Unassembled WGS sequence"/>
</dbReference>
<comment type="caution">
    <text evidence="1">The sequence shown here is derived from an EMBL/GenBank/DDBJ whole genome shotgun (WGS) entry which is preliminary data.</text>
</comment>
<proteinExistence type="predicted"/>
<dbReference type="EMBL" id="NBSK02000005">
    <property type="protein sequence ID" value="KAJ0205524.1"/>
    <property type="molecule type" value="Genomic_DNA"/>
</dbReference>
<protein>
    <submittedName>
        <fullName evidence="1">Uncharacterized protein</fullName>
    </submittedName>
</protein>
<evidence type="ECO:0000313" key="1">
    <source>
        <dbReference type="EMBL" id="KAJ0205524.1"/>
    </source>
</evidence>
<organism evidence="1 2">
    <name type="scientific">Lactuca sativa</name>
    <name type="common">Garden lettuce</name>
    <dbReference type="NCBI Taxonomy" id="4236"/>
    <lineage>
        <taxon>Eukaryota</taxon>
        <taxon>Viridiplantae</taxon>
        <taxon>Streptophyta</taxon>
        <taxon>Embryophyta</taxon>
        <taxon>Tracheophyta</taxon>
        <taxon>Spermatophyta</taxon>
        <taxon>Magnoliopsida</taxon>
        <taxon>eudicotyledons</taxon>
        <taxon>Gunneridae</taxon>
        <taxon>Pentapetalae</taxon>
        <taxon>asterids</taxon>
        <taxon>campanulids</taxon>
        <taxon>Asterales</taxon>
        <taxon>Asteraceae</taxon>
        <taxon>Cichorioideae</taxon>
        <taxon>Cichorieae</taxon>
        <taxon>Lactucinae</taxon>
        <taxon>Lactuca</taxon>
    </lineage>
</organism>
<gene>
    <name evidence="1" type="ORF">LSAT_V11C500252810</name>
</gene>
<reference evidence="1 2" key="1">
    <citation type="journal article" date="2017" name="Nat. Commun.">
        <title>Genome assembly with in vitro proximity ligation data and whole-genome triplication in lettuce.</title>
        <authorList>
            <person name="Reyes-Chin-Wo S."/>
            <person name="Wang Z."/>
            <person name="Yang X."/>
            <person name="Kozik A."/>
            <person name="Arikit S."/>
            <person name="Song C."/>
            <person name="Xia L."/>
            <person name="Froenicke L."/>
            <person name="Lavelle D.O."/>
            <person name="Truco M.J."/>
            <person name="Xia R."/>
            <person name="Zhu S."/>
            <person name="Xu C."/>
            <person name="Xu H."/>
            <person name="Xu X."/>
            <person name="Cox K."/>
            <person name="Korf I."/>
            <person name="Meyers B.C."/>
            <person name="Michelmore R.W."/>
        </authorList>
    </citation>
    <scope>NUCLEOTIDE SEQUENCE [LARGE SCALE GENOMIC DNA]</scope>
    <source>
        <strain evidence="2">cv. Salinas</strain>
        <tissue evidence="1">Seedlings</tissue>
    </source>
</reference>
<name>A0A9R1XAW1_LACSA</name>
<accession>A0A9R1XAW1</accession>
<keyword evidence="2" id="KW-1185">Reference proteome</keyword>